<evidence type="ECO:0000259" key="11">
    <source>
        <dbReference type="PROSITE" id="PS50156"/>
    </source>
</evidence>
<comment type="similarity">
    <text evidence="10">Belongs to the SecD/SecF family. SecF subfamily.</text>
</comment>
<keyword evidence="8 10" id="KW-0811">Translocation</keyword>
<keyword evidence="6 10" id="KW-0653">Protein transport</keyword>
<comment type="subcellular location">
    <subcellularLocation>
        <location evidence="1 10">Cell membrane</location>
        <topology evidence="1 10">Multi-pass membrane protein</topology>
    </subcellularLocation>
</comment>
<dbReference type="InterPro" id="IPR048634">
    <property type="entry name" value="SecD_SecF_C"/>
</dbReference>
<dbReference type="PROSITE" id="PS50156">
    <property type="entry name" value="SSD"/>
    <property type="match status" value="1"/>
</dbReference>
<evidence type="ECO:0000256" key="5">
    <source>
        <dbReference type="ARBA" id="ARBA00022692"/>
    </source>
</evidence>
<dbReference type="GO" id="GO:0005886">
    <property type="term" value="C:plasma membrane"/>
    <property type="evidence" value="ECO:0007669"/>
    <property type="project" value="UniProtKB-SubCell"/>
</dbReference>
<accession>A0A1F5C7D9</accession>
<proteinExistence type="inferred from homology"/>
<sequence>MNIIKYRKLYYILSGAMIAVSIYALAVWGLKLGIDFTGGSLMEVEYKNERSSNDFIKEAIKSSGVEDVIIQPSGDKGAILRFKDIDEETHQDILSKLRGDKESDYLAEKSFTSIGPTIGNEMRIKSIWAISMVLIIIVIYIAIAFRKVSFPLVSWKYGIATLIALFHDVIIPIGVFAALGKFYNTEIDTAFIAAILTVLGYSVHDTIIVFDRVRENLMKFPRIEFKEIVNKSLNQTFIRSLNTSLTVILVLFAIYFFGGQSIHNFALVLLIGIGAGTYSSIFIASPILITWLDWNRKSRGDKIN</sequence>
<dbReference type="InterPro" id="IPR055344">
    <property type="entry name" value="SecD_SecF_C_bact"/>
</dbReference>
<dbReference type="Gene3D" id="1.20.1640.10">
    <property type="entry name" value="Multidrug efflux transporter AcrB transmembrane domain"/>
    <property type="match status" value="1"/>
</dbReference>
<feature type="domain" description="SSD" evidence="11">
    <location>
        <begin position="126"/>
        <end position="290"/>
    </location>
</feature>
<gene>
    <name evidence="10" type="primary">secF</name>
    <name evidence="12" type="ORF">A2907_02240</name>
</gene>
<dbReference type="NCBIfam" id="TIGR00966">
    <property type="entry name" value="transloc_SecF"/>
    <property type="match status" value="1"/>
</dbReference>
<dbReference type="GO" id="GO:0015450">
    <property type="term" value="F:protein-transporting ATPase activity"/>
    <property type="evidence" value="ECO:0007669"/>
    <property type="project" value="InterPro"/>
</dbReference>
<protein>
    <recommendedName>
        <fullName evidence="10">Protein-export membrane protein SecF</fullName>
    </recommendedName>
</protein>
<evidence type="ECO:0000256" key="1">
    <source>
        <dbReference type="ARBA" id="ARBA00004651"/>
    </source>
</evidence>
<dbReference type="HAMAP" id="MF_01464_B">
    <property type="entry name" value="SecF_B"/>
    <property type="match status" value="1"/>
</dbReference>
<dbReference type="GO" id="GO:0065002">
    <property type="term" value="P:intracellular protein transmembrane transport"/>
    <property type="evidence" value="ECO:0007669"/>
    <property type="project" value="UniProtKB-UniRule"/>
</dbReference>
<comment type="caution">
    <text evidence="12">The sequence shown here is derived from an EMBL/GenBank/DDBJ whole genome shotgun (WGS) entry which is preliminary data.</text>
</comment>
<reference evidence="12 13" key="1">
    <citation type="journal article" date="2016" name="Nat. Commun.">
        <title>Thousands of microbial genomes shed light on interconnected biogeochemical processes in an aquifer system.</title>
        <authorList>
            <person name="Anantharaman K."/>
            <person name="Brown C.T."/>
            <person name="Hug L.A."/>
            <person name="Sharon I."/>
            <person name="Castelle C.J."/>
            <person name="Probst A.J."/>
            <person name="Thomas B.C."/>
            <person name="Singh A."/>
            <person name="Wilkins M.J."/>
            <person name="Karaoz U."/>
            <person name="Brodie E.L."/>
            <person name="Williams K.H."/>
            <person name="Hubbard S.S."/>
            <person name="Banfield J.F."/>
        </authorList>
    </citation>
    <scope>NUCLEOTIDE SEQUENCE [LARGE SCALE GENOMIC DNA]</scope>
</reference>
<feature type="transmembrane region" description="Helical" evidence="10">
    <location>
        <begin position="157"/>
        <end position="179"/>
    </location>
</feature>
<evidence type="ECO:0000256" key="7">
    <source>
        <dbReference type="ARBA" id="ARBA00022989"/>
    </source>
</evidence>
<dbReference type="Proteomes" id="UP000177947">
    <property type="component" value="Unassembled WGS sequence"/>
</dbReference>
<comment type="subunit">
    <text evidence="10">Forms a complex with SecD. Part of the essential Sec protein translocation apparatus which comprises SecA, SecYEG and auxiliary proteins SecDF. Other proteins may also be involved.</text>
</comment>
<keyword evidence="2 10" id="KW-0813">Transport</keyword>
<dbReference type="InterPro" id="IPR000731">
    <property type="entry name" value="SSD"/>
</dbReference>
<keyword evidence="4" id="KW-0997">Cell inner membrane</keyword>
<feature type="transmembrane region" description="Helical" evidence="10">
    <location>
        <begin position="241"/>
        <end position="259"/>
    </location>
</feature>
<keyword evidence="3 10" id="KW-1003">Cell membrane</keyword>
<dbReference type="SUPFAM" id="SSF82866">
    <property type="entry name" value="Multidrug efflux transporter AcrB transmembrane domain"/>
    <property type="match status" value="1"/>
</dbReference>
<evidence type="ECO:0000256" key="6">
    <source>
        <dbReference type="ARBA" id="ARBA00022927"/>
    </source>
</evidence>
<evidence type="ECO:0000256" key="8">
    <source>
        <dbReference type="ARBA" id="ARBA00023010"/>
    </source>
</evidence>
<dbReference type="AlphaFoldDB" id="A0A1F5C7D9"/>
<dbReference type="PANTHER" id="PTHR30081:SF8">
    <property type="entry name" value="PROTEIN TRANSLOCASE SUBUNIT SECF"/>
    <property type="match status" value="1"/>
</dbReference>
<feature type="transmembrane region" description="Helical" evidence="10">
    <location>
        <begin position="265"/>
        <end position="292"/>
    </location>
</feature>
<dbReference type="EMBL" id="MEYQ01000032">
    <property type="protein sequence ID" value="OGD38765.1"/>
    <property type="molecule type" value="Genomic_DNA"/>
</dbReference>
<keyword evidence="5 10" id="KW-0812">Transmembrane</keyword>
<dbReference type="InterPro" id="IPR005665">
    <property type="entry name" value="SecF_bac"/>
</dbReference>
<evidence type="ECO:0000256" key="4">
    <source>
        <dbReference type="ARBA" id="ARBA00022519"/>
    </source>
</evidence>
<dbReference type="NCBIfam" id="TIGR00916">
    <property type="entry name" value="2A0604s01"/>
    <property type="match status" value="1"/>
</dbReference>
<dbReference type="PANTHER" id="PTHR30081">
    <property type="entry name" value="PROTEIN-EXPORT MEMBRANE PROTEIN SEC"/>
    <property type="match status" value="1"/>
</dbReference>
<dbReference type="Pfam" id="PF07549">
    <property type="entry name" value="Sec_GG"/>
    <property type="match status" value="1"/>
</dbReference>
<dbReference type="GO" id="GO:0006605">
    <property type="term" value="P:protein targeting"/>
    <property type="evidence" value="ECO:0007669"/>
    <property type="project" value="UniProtKB-UniRule"/>
</dbReference>
<feature type="transmembrane region" description="Helical" evidence="10">
    <location>
        <begin position="191"/>
        <end position="210"/>
    </location>
</feature>
<comment type="function">
    <text evidence="10">Part of the Sec protein translocase complex. Interacts with the SecYEG preprotein conducting channel. SecDF uses the proton motive force (PMF) to complete protein translocation after the ATP-dependent function of SecA.</text>
</comment>
<dbReference type="Pfam" id="PF02355">
    <property type="entry name" value="SecD_SecF_C"/>
    <property type="match status" value="1"/>
</dbReference>
<evidence type="ECO:0000256" key="3">
    <source>
        <dbReference type="ARBA" id="ARBA00022475"/>
    </source>
</evidence>
<dbReference type="PRINTS" id="PR01755">
    <property type="entry name" value="SECFTRNLCASE"/>
</dbReference>
<evidence type="ECO:0000313" key="12">
    <source>
        <dbReference type="EMBL" id="OGD38765.1"/>
    </source>
</evidence>
<keyword evidence="9 10" id="KW-0472">Membrane</keyword>
<evidence type="ECO:0000256" key="2">
    <source>
        <dbReference type="ARBA" id="ARBA00022448"/>
    </source>
</evidence>
<dbReference type="InterPro" id="IPR022813">
    <property type="entry name" value="SecD/SecF_arch_bac"/>
</dbReference>
<evidence type="ECO:0000256" key="9">
    <source>
        <dbReference type="ARBA" id="ARBA00023136"/>
    </source>
</evidence>
<dbReference type="GO" id="GO:0043952">
    <property type="term" value="P:protein transport by the Sec complex"/>
    <property type="evidence" value="ECO:0007669"/>
    <property type="project" value="UniProtKB-UniRule"/>
</dbReference>
<dbReference type="InterPro" id="IPR022646">
    <property type="entry name" value="SecD/SecF_CS"/>
</dbReference>
<feature type="transmembrane region" description="Helical" evidence="10">
    <location>
        <begin position="126"/>
        <end position="145"/>
    </location>
</feature>
<dbReference type="InterPro" id="IPR022645">
    <property type="entry name" value="SecD/SecF_bac"/>
</dbReference>
<organism evidence="12 13">
    <name type="scientific">Candidatus Azambacteria bacterium RIFCSPLOWO2_01_FULL_37_9</name>
    <dbReference type="NCBI Taxonomy" id="1797297"/>
    <lineage>
        <taxon>Bacteria</taxon>
        <taxon>Candidatus Azamiibacteriota</taxon>
    </lineage>
</organism>
<keyword evidence="7 10" id="KW-1133">Transmembrane helix</keyword>
<evidence type="ECO:0000313" key="13">
    <source>
        <dbReference type="Proteomes" id="UP000177947"/>
    </source>
</evidence>
<evidence type="ECO:0000256" key="10">
    <source>
        <dbReference type="HAMAP-Rule" id="MF_01464"/>
    </source>
</evidence>
<name>A0A1F5C7D9_9BACT</name>
<feature type="transmembrane region" description="Helical" evidence="10">
    <location>
        <begin position="9"/>
        <end position="30"/>
    </location>
</feature>